<feature type="domain" description="DUF4142" evidence="3">
    <location>
        <begin position="57"/>
        <end position="191"/>
    </location>
</feature>
<feature type="signal peptide" evidence="2">
    <location>
        <begin position="1"/>
        <end position="24"/>
    </location>
</feature>
<evidence type="ECO:0000259" key="3">
    <source>
        <dbReference type="Pfam" id="PF13628"/>
    </source>
</evidence>
<comment type="caution">
    <text evidence="4">The sequence shown here is derived from an EMBL/GenBank/DDBJ whole genome shotgun (WGS) entry which is preliminary data.</text>
</comment>
<reference evidence="4" key="1">
    <citation type="submission" date="2022-11" db="EMBL/GenBank/DDBJ databases">
        <title>Nonomuraea corallina sp. nov., a new species of the genus Nonomuraea isolated from sea side sediment in Thai sea.</title>
        <authorList>
            <person name="Ngamcharungchit C."/>
            <person name="Matsumoto A."/>
            <person name="Suriyachadkun C."/>
            <person name="Panbangred W."/>
            <person name="Inahashi Y."/>
            <person name="Intra B."/>
        </authorList>
    </citation>
    <scope>NUCLEOTIDE SEQUENCE</scope>
    <source>
        <strain evidence="4">MCN248</strain>
    </source>
</reference>
<evidence type="ECO:0000313" key="4">
    <source>
        <dbReference type="EMBL" id="MDA0636156.1"/>
    </source>
</evidence>
<dbReference type="Pfam" id="PF13628">
    <property type="entry name" value="DUF4142"/>
    <property type="match status" value="1"/>
</dbReference>
<dbReference type="EMBL" id="JAPNNL010000094">
    <property type="protein sequence ID" value="MDA0636156.1"/>
    <property type="molecule type" value="Genomic_DNA"/>
</dbReference>
<dbReference type="RefSeq" id="WP_270157019.1">
    <property type="nucleotide sequence ID" value="NZ_JAPNNL010000094.1"/>
</dbReference>
<dbReference type="Gene3D" id="1.20.1260.10">
    <property type="match status" value="1"/>
</dbReference>
<keyword evidence="2" id="KW-0732">Signal</keyword>
<dbReference type="PROSITE" id="PS51257">
    <property type="entry name" value="PROKAR_LIPOPROTEIN"/>
    <property type="match status" value="1"/>
</dbReference>
<feature type="region of interest" description="Disordered" evidence="1">
    <location>
        <begin position="189"/>
        <end position="208"/>
    </location>
</feature>
<feature type="compositionally biased region" description="Low complexity" evidence="1">
    <location>
        <begin position="30"/>
        <end position="51"/>
    </location>
</feature>
<protein>
    <submittedName>
        <fullName evidence="4">DUF4142 domain-containing protein</fullName>
    </submittedName>
</protein>
<dbReference type="PANTHER" id="PTHR38593">
    <property type="entry name" value="BLR2558 PROTEIN"/>
    <property type="match status" value="1"/>
</dbReference>
<evidence type="ECO:0000256" key="1">
    <source>
        <dbReference type="SAM" id="MobiDB-lite"/>
    </source>
</evidence>
<dbReference type="Proteomes" id="UP001144036">
    <property type="component" value="Unassembled WGS sequence"/>
</dbReference>
<name>A0ABT4SG13_9ACTN</name>
<gene>
    <name evidence="4" type="ORF">OUY22_22265</name>
</gene>
<sequence>MSVPRRSHLALLLAAAIVVTGCNGGGGSTSAGLASPAPSTAASPGTGTAAPVQPSEQDRMWLREIHQGNMAETQAGQLAESKGDAEEVKAIGAMLVKDHTQFDVEVVRTAEQLGVKLPTSTSGEQKEIMTALRDASRAEFDEEFVTAMRVAHVQAIAATKKEIQNGTSPQVKQLAQKALPALEQHLAEIEKIPGAGTPAPDSGAPESS</sequence>
<feature type="chain" id="PRO_5045288741" evidence="2">
    <location>
        <begin position="25"/>
        <end position="208"/>
    </location>
</feature>
<proteinExistence type="predicted"/>
<evidence type="ECO:0000313" key="5">
    <source>
        <dbReference type="Proteomes" id="UP001144036"/>
    </source>
</evidence>
<dbReference type="InterPro" id="IPR012347">
    <property type="entry name" value="Ferritin-like"/>
</dbReference>
<accession>A0ABT4SG13</accession>
<evidence type="ECO:0000256" key="2">
    <source>
        <dbReference type="SAM" id="SignalP"/>
    </source>
</evidence>
<dbReference type="InterPro" id="IPR025419">
    <property type="entry name" value="DUF4142"/>
</dbReference>
<feature type="region of interest" description="Disordered" evidence="1">
    <location>
        <begin position="27"/>
        <end position="55"/>
    </location>
</feature>
<organism evidence="4 5">
    <name type="scientific">Nonomuraea corallina</name>
    <dbReference type="NCBI Taxonomy" id="2989783"/>
    <lineage>
        <taxon>Bacteria</taxon>
        <taxon>Bacillati</taxon>
        <taxon>Actinomycetota</taxon>
        <taxon>Actinomycetes</taxon>
        <taxon>Streptosporangiales</taxon>
        <taxon>Streptosporangiaceae</taxon>
        <taxon>Nonomuraea</taxon>
    </lineage>
</organism>
<keyword evidence="5" id="KW-1185">Reference proteome</keyword>
<dbReference type="PANTHER" id="PTHR38593:SF1">
    <property type="entry name" value="BLR2558 PROTEIN"/>
    <property type="match status" value="1"/>
</dbReference>